<dbReference type="VEuPathDB" id="VectorBase:MDOMA2_018485"/>
<dbReference type="SMART" id="SM00697">
    <property type="entry name" value="DM8"/>
    <property type="match status" value="1"/>
</dbReference>
<proteinExistence type="predicted"/>
<dbReference type="AlphaFoldDB" id="A0A1I8MCS5"/>
<keyword evidence="2" id="KW-1185">Reference proteome</keyword>
<dbReference type="InterPro" id="IPR010512">
    <property type="entry name" value="DUF1091"/>
</dbReference>
<evidence type="ECO:0000313" key="3">
    <source>
        <dbReference type="RefSeq" id="XP_005175994.1"/>
    </source>
</evidence>
<dbReference type="RefSeq" id="XP_005175994.1">
    <property type="nucleotide sequence ID" value="XM_005175937.1"/>
</dbReference>
<dbReference type="KEGG" id="mde:101888921"/>
<organism evidence="1">
    <name type="scientific">Musca domestica</name>
    <name type="common">House fly</name>
    <dbReference type="NCBI Taxonomy" id="7370"/>
    <lineage>
        <taxon>Eukaryota</taxon>
        <taxon>Metazoa</taxon>
        <taxon>Ecdysozoa</taxon>
        <taxon>Arthropoda</taxon>
        <taxon>Hexapoda</taxon>
        <taxon>Insecta</taxon>
        <taxon>Pterygota</taxon>
        <taxon>Neoptera</taxon>
        <taxon>Endopterygota</taxon>
        <taxon>Diptera</taxon>
        <taxon>Brachycera</taxon>
        <taxon>Muscomorpha</taxon>
        <taxon>Muscoidea</taxon>
        <taxon>Muscidae</taxon>
        <taxon>Musca</taxon>
    </lineage>
</organism>
<dbReference type="VEuPathDB" id="VectorBase:MDOA003574"/>
<name>A0A1I8MCS5_MUSDO</name>
<dbReference type="GeneID" id="101888921"/>
<protein>
    <submittedName>
        <fullName evidence="3">Uncharacterized protein LOC101888921</fullName>
    </submittedName>
</protein>
<dbReference type="OrthoDB" id="8021351at2759"/>
<dbReference type="PANTHER" id="PTHR20898">
    <property type="entry name" value="DAEDALUS ON 3-RELATED-RELATED"/>
    <property type="match status" value="1"/>
</dbReference>
<dbReference type="Proteomes" id="UP001652621">
    <property type="component" value="Unplaced"/>
</dbReference>
<dbReference type="Pfam" id="PF06477">
    <property type="entry name" value="DUF1091"/>
    <property type="match status" value="1"/>
</dbReference>
<gene>
    <name evidence="1" type="primary">101888921</name>
    <name evidence="3" type="synonym">LOC101888921</name>
</gene>
<reference evidence="1" key="1">
    <citation type="submission" date="2020-05" db="UniProtKB">
        <authorList>
            <consortium name="EnsemblMetazoa"/>
        </authorList>
    </citation>
    <scope>IDENTIFICATION</scope>
    <source>
        <strain evidence="1">Aabys</strain>
    </source>
</reference>
<dbReference type="EnsemblMetazoa" id="MDOA003574-RA">
    <property type="protein sequence ID" value="MDOA003574-PA"/>
    <property type="gene ID" value="MDOA003574"/>
</dbReference>
<evidence type="ECO:0000313" key="1">
    <source>
        <dbReference type="EnsemblMetazoa" id="MDOA003574-PA"/>
    </source>
</evidence>
<evidence type="ECO:0000313" key="2">
    <source>
        <dbReference type="Proteomes" id="UP001652621"/>
    </source>
</evidence>
<accession>A0A1I8MCS5</accession>
<dbReference type="PANTHER" id="PTHR20898:SF0">
    <property type="entry name" value="DAEDALUS ON 3-RELATED"/>
    <property type="match status" value="1"/>
</dbReference>
<sequence length="132" mass="15391">MSIKNGSMDVIVNTIKDFTTDPWVRLLVLMRRSQSAKNRTLLHYDINVCKILGRQQTNFLSTWLQNYFRLGNMPSECPIRKGNYSWCNLRPEMLSMPMFFSKGQYIGGANIYFRKRGIKNSIANLTTIMEIK</sequence>
<reference evidence="3" key="2">
    <citation type="submission" date="2025-04" db="UniProtKB">
        <authorList>
            <consortium name="RefSeq"/>
        </authorList>
    </citation>
    <scope>IDENTIFICATION</scope>
    <source>
        <strain evidence="3">Aabys</strain>
    </source>
</reference>